<gene>
    <name evidence="1" type="ORF">H3BulkL16333e3931_000002</name>
</gene>
<accession>A0A514D5A0</accession>
<protein>
    <submittedName>
        <fullName evidence="1">Uncharacterized protein</fullName>
    </submittedName>
</protein>
<organism evidence="1">
    <name type="scientific">Leviviridae sp</name>
    <dbReference type="NCBI Taxonomy" id="2027243"/>
    <lineage>
        <taxon>Viruses</taxon>
        <taxon>Riboviria</taxon>
        <taxon>Orthornavirae</taxon>
        <taxon>Lenarviricota</taxon>
        <taxon>Leviviricetes</taxon>
        <taxon>Norzivirales</taxon>
        <taxon>Fiersviridae</taxon>
    </lineage>
</organism>
<sequence>MAYIPLESIISISDKVLVVDVQKAHMSIGSPSRGKDEDAIAVPRLTPIQQKRYNWKIIFLMLVGALQASMLAVQDWENVFQALS</sequence>
<proteinExistence type="predicted"/>
<evidence type="ECO:0000313" key="1">
    <source>
        <dbReference type="EMBL" id="QDH88808.1"/>
    </source>
</evidence>
<reference evidence="1" key="1">
    <citation type="submission" date="2019-05" db="EMBL/GenBank/DDBJ databases">
        <title>Metatranscriptomic reconstruction reveals RNA viruses with the potential to shape carbon cycling in soil.</title>
        <authorList>
            <person name="Starr E.P."/>
            <person name="Nuccio E."/>
            <person name="Pett-Ridge J."/>
            <person name="Banfield J.F."/>
            <person name="Firestone M.K."/>
        </authorList>
    </citation>
    <scope>NUCLEOTIDE SEQUENCE</scope>
    <source>
        <strain evidence="1">H3_Bulk_Litter_16_333_e_3931</strain>
    </source>
</reference>
<dbReference type="EMBL" id="MN034387">
    <property type="protein sequence ID" value="QDH88808.1"/>
    <property type="molecule type" value="Genomic_RNA"/>
</dbReference>
<name>A0A514D5A0_9VIRU</name>